<dbReference type="PANTHER" id="PTHR22760:SF1">
    <property type="entry name" value="DOL-P-MAN:MAN(7)GLCNAC(2)-PP-DOL ALPHA-1,6-MANNOSYLTRANSFERASE"/>
    <property type="match status" value="1"/>
</dbReference>
<name>A0A9W7E1T6_9STRA</name>
<evidence type="ECO:0000256" key="3">
    <source>
        <dbReference type="ARBA" id="ARBA00007063"/>
    </source>
</evidence>
<dbReference type="InterPro" id="IPR005599">
    <property type="entry name" value="GPI_mannosylTrfase"/>
</dbReference>
<dbReference type="AlphaFoldDB" id="A0A9W7E1T6"/>
<evidence type="ECO:0000256" key="2">
    <source>
        <dbReference type="ARBA" id="ARBA00004922"/>
    </source>
</evidence>
<dbReference type="EC" id="2.4.1.-" evidence="12"/>
<evidence type="ECO:0000256" key="7">
    <source>
        <dbReference type="ARBA" id="ARBA00022824"/>
    </source>
</evidence>
<evidence type="ECO:0000256" key="10">
    <source>
        <dbReference type="ARBA" id="ARBA00044721"/>
    </source>
</evidence>
<dbReference type="PANTHER" id="PTHR22760">
    <property type="entry name" value="GLYCOSYLTRANSFERASE"/>
    <property type="match status" value="1"/>
</dbReference>
<comment type="function">
    <text evidence="10">Mannosyltransferase that operates in the biosynthetic pathway of dolichol-linked oligosaccharides, the glycan precursors employed in protein asparagine (N)-glycosylation. The assembly of dolichol-linked oligosaccharides begins on the cytosolic side of the endoplasmic reticulum membrane and finishes in its lumen. The sequential addition of sugars to dolichol pyrophosphate produces dolichol-linked oligosaccharides containing fourteen sugars, including two GlcNAcs, nine mannoses and three glucoses. Once assembled, the oligosaccharide is transferred from the lipid to nascent proteins by oligosaccharyltransferases. In the lumen of the endoplasmic reticulum, adds the eighth mannose residue in an alpha-1,6 linkage onto Man(7)GlcNAc(2)-PP-dolichol to produce Man(8)GlcNAc(2)-PP-dolichol.</text>
</comment>
<keyword evidence="9 12" id="KW-0472">Membrane</keyword>
<comment type="similarity">
    <text evidence="3 12">Belongs to the glycosyltransferase 22 family.</text>
</comment>
<evidence type="ECO:0000256" key="4">
    <source>
        <dbReference type="ARBA" id="ARBA00022676"/>
    </source>
</evidence>
<keyword evidence="15" id="KW-1185">Reference proteome</keyword>
<protein>
    <recommendedName>
        <fullName evidence="12">Mannosyltransferase</fullName>
        <ecNumber evidence="12">2.4.1.-</ecNumber>
    </recommendedName>
</protein>
<proteinExistence type="inferred from homology"/>
<sequence length="558" mass="60692">MTAEDGLNGSQKHKGPNKAATGCAIKSSFDHLSYPGVVPRSFLPATVVSFFVRPIKFALESVLASSSPLKFFYQYLSRAVLGFLTCLSLSSLGSSLPLSRASKVSFVLICVTQPHLLYYSSRPLPNTFALVLSTFAFSNWFKGRSLTCIFLLTVASCTCRCDILVLAGPVGLSMLATRKVSFVMGVVAGLAAVATSLAVVVPLDTVMWDNYSKPNSGGLGRFLWAEGTVLFYNTVENKSSDWGTSPWWWYFGSALPKALAGGTFFAALSVVKVNLHGKDAKLRISVNTLLLPYTAPAMVFVALYSLLPHKEVRFVMPAIPLFNVAAAQGLGDIIDVASLCWGWGRRDGSLGEKGDEAEEAEEGASVDEKGRRSSERLKRRTRGTTKSKSSKSQEGSGRNTHKKEKAATAVVISPVTKAATLLTFLGSLALLGLSFLFTCFYLYVSRHNYPGGEAISLLHSTLDSRGVDGGKIHVCNKAAMTGFTRFLERPGWEYVKEGYEEGNKERADGLQDFVDFAISEEKERPGFKSMGAIMGYAGIDLKGRKVKWEETLWILERG</sequence>
<feature type="region of interest" description="Disordered" evidence="13">
    <location>
        <begin position="350"/>
        <end position="406"/>
    </location>
</feature>
<evidence type="ECO:0000256" key="8">
    <source>
        <dbReference type="ARBA" id="ARBA00022989"/>
    </source>
</evidence>
<evidence type="ECO:0000313" key="14">
    <source>
        <dbReference type="EMBL" id="GMH62180.1"/>
    </source>
</evidence>
<feature type="compositionally biased region" description="Basic and acidic residues" evidence="13">
    <location>
        <begin position="366"/>
        <end position="376"/>
    </location>
</feature>
<feature type="transmembrane region" description="Helical" evidence="12">
    <location>
        <begin position="247"/>
        <end position="268"/>
    </location>
</feature>
<feature type="transmembrane region" description="Helical" evidence="12">
    <location>
        <begin position="182"/>
        <end position="206"/>
    </location>
</feature>
<keyword evidence="4 12" id="KW-0328">Glycosyltransferase</keyword>
<dbReference type="GO" id="GO:0052917">
    <property type="term" value="F:dol-P-Man:Man(7)GlcNAc(2)-PP-Dol alpha-1,6-mannosyltransferase activity"/>
    <property type="evidence" value="ECO:0007669"/>
    <property type="project" value="UniProtKB-EC"/>
</dbReference>
<comment type="catalytic activity">
    <reaction evidence="11">
        <text>an alpha-D-Man-(1-&gt;2)-alpha-D-Man-(1-&gt;2)-alpha-D-Man-(1-&gt;3)-[alpha-D-Man-(1-&gt;2)-alpha-D-Man-(1-&gt;3)-alpha-D-Man-(1-&gt;6)]-beta-D-Man-(1-&gt;4)-beta-D-GlcNAc-(1-&gt;4)-alpha-D-GlcNAc-diphospho-di-trans,poly-cis-dolichol + a di-trans,poly-cis-dolichyl beta-D-mannosyl phosphate = an alpha-D-Man-(1-&gt;2)-alpha-D-Man-(1-&gt;2)-alpha-D-Man-(1-&gt;3)-[alpha-D-Man-(1-&gt;2)-alpha-D-Man-(1-&gt;3)-[alpha-D-Man-(1-&gt;6)]-alpha-D-Man-(1-&gt;6)]-beta-D-Man-(1-&gt;4)-beta-D-GlcNAc-(1-&gt;4)-alpha-D-GlcNAc-diphospho-di-trans,poly-cis-dolichol + a di-trans,poly-cis-dolichyl phosphate + H(+)</text>
        <dbReference type="Rhea" id="RHEA:29535"/>
        <dbReference type="Rhea" id="RHEA-COMP:19498"/>
        <dbReference type="Rhea" id="RHEA-COMP:19501"/>
        <dbReference type="Rhea" id="RHEA-COMP:19518"/>
        <dbReference type="Rhea" id="RHEA-COMP:19519"/>
        <dbReference type="ChEBI" id="CHEBI:15378"/>
        <dbReference type="ChEBI" id="CHEBI:57683"/>
        <dbReference type="ChEBI" id="CHEBI:58211"/>
        <dbReference type="ChEBI" id="CHEBI:132517"/>
        <dbReference type="ChEBI" id="CHEBI:132519"/>
        <dbReference type="EC" id="2.4.1.260"/>
    </reaction>
    <physiologicalReaction direction="left-to-right" evidence="11">
        <dbReference type="Rhea" id="RHEA:29536"/>
    </physiologicalReaction>
</comment>
<evidence type="ECO:0000256" key="9">
    <source>
        <dbReference type="ARBA" id="ARBA00023136"/>
    </source>
</evidence>
<comment type="pathway">
    <text evidence="2">Protein modification; protein glycosylation.</text>
</comment>
<keyword evidence="7 12" id="KW-0256">Endoplasmic reticulum</keyword>
<evidence type="ECO:0000256" key="1">
    <source>
        <dbReference type="ARBA" id="ARBA00004477"/>
    </source>
</evidence>
<keyword evidence="8 12" id="KW-1133">Transmembrane helix</keyword>
<evidence type="ECO:0000256" key="13">
    <source>
        <dbReference type="SAM" id="MobiDB-lite"/>
    </source>
</evidence>
<evidence type="ECO:0000256" key="12">
    <source>
        <dbReference type="RuleBase" id="RU363075"/>
    </source>
</evidence>
<dbReference type="GO" id="GO:0005789">
    <property type="term" value="C:endoplasmic reticulum membrane"/>
    <property type="evidence" value="ECO:0007669"/>
    <property type="project" value="UniProtKB-SubCell"/>
</dbReference>
<feature type="compositionally biased region" description="Acidic residues" evidence="13">
    <location>
        <begin position="355"/>
        <end position="365"/>
    </location>
</feature>
<evidence type="ECO:0000256" key="5">
    <source>
        <dbReference type="ARBA" id="ARBA00022679"/>
    </source>
</evidence>
<keyword evidence="6 12" id="KW-0812">Transmembrane</keyword>
<evidence type="ECO:0000313" key="15">
    <source>
        <dbReference type="Proteomes" id="UP001165082"/>
    </source>
</evidence>
<feature type="transmembrane region" description="Helical" evidence="12">
    <location>
        <begin position="421"/>
        <end position="444"/>
    </location>
</feature>
<feature type="compositionally biased region" description="Basic residues" evidence="13">
    <location>
        <begin position="377"/>
        <end position="389"/>
    </location>
</feature>
<evidence type="ECO:0000256" key="6">
    <source>
        <dbReference type="ARBA" id="ARBA00022692"/>
    </source>
</evidence>
<dbReference type="Proteomes" id="UP001165082">
    <property type="component" value="Unassembled WGS sequence"/>
</dbReference>
<organism evidence="14 15">
    <name type="scientific">Triparma retinervis</name>
    <dbReference type="NCBI Taxonomy" id="2557542"/>
    <lineage>
        <taxon>Eukaryota</taxon>
        <taxon>Sar</taxon>
        <taxon>Stramenopiles</taxon>
        <taxon>Ochrophyta</taxon>
        <taxon>Bolidophyceae</taxon>
        <taxon>Parmales</taxon>
        <taxon>Triparmaceae</taxon>
        <taxon>Triparma</taxon>
    </lineage>
</organism>
<dbReference type="Pfam" id="PF03901">
    <property type="entry name" value="Glyco_transf_22"/>
    <property type="match status" value="1"/>
</dbReference>
<dbReference type="OrthoDB" id="19039at2759"/>
<gene>
    <name evidence="14" type="ORF">TrRE_jg4583</name>
</gene>
<accession>A0A9W7E1T6</accession>
<dbReference type="GO" id="GO:0006487">
    <property type="term" value="P:protein N-linked glycosylation"/>
    <property type="evidence" value="ECO:0007669"/>
    <property type="project" value="TreeGrafter"/>
</dbReference>
<comment type="subcellular location">
    <subcellularLocation>
        <location evidence="1 12">Endoplasmic reticulum membrane</location>
        <topology evidence="1 12">Multi-pass membrane protein</topology>
    </subcellularLocation>
</comment>
<comment type="caution">
    <text evidence="14">The sequence shown here is derived from an EMBL/GenBank/DDBJ whole genome shotgun (WGS) entry which is preliminary data.</text>
</comment>
<keyword evidence="5" id="KW-0808">Transferase</keyword>
<evidence type="ECO:0000256" key="11">
    <source>
        <dbReference type="ARBA" id="ARBA00048899"/>
    </source>
</evidence>
<feature type="transmembrane region" description="Helical" evidence="12">
    <location>
        <begin position="289"/>
        <end position="307"/>
    </location>
</feature>
<dbReference type="EMBL" id="BRXZ01002445">
    <property type="protein sequence ID" value="GMH62180.1"/>
    <property type="molecule type" value="Genomic_DNA"/>
</dbReference>
<reference evidence="14" key="1">
    <citation type="submission" date="2022-07" db="EMBL/GenBank/DDBJ databases">
        <title>Genome analysis of Parmales, a sister group of diatoms, reveals the evolutionary specialization of diatoms from phago-mixotrophs to photoautotrophs.</title>
        <authorList>
            <person name="Ban H."/>
            <person name="Sato S."/>
            <person name="Yoshikawa S."/>
            <person name="Kazumasa Y."/>
            <person name="Nakamura Y."/>
            <person name="Ichinomiya M."/>
            <person name="Saitoh K."/>
            <person name="Sato N."/>
            <person name="Blanc-Mathieu R."/>
            <person name="Endo H."/>
            <person name="Kuwata A."/>
            <person name="Ogata H."/>
        </authorList>
    </citation>
    <scope>NUCLEOTIDE SEQUENCE</scope>
</reference>
<comment type="caution">
    <text evidence="12">Lacks conserved residue(s) required for the propagation of feature annotation.</text>
</comment>